<evidence type="ECO:0000256" key="1">
    <source>
        <dbReference type="ARBA" id="ARBA00022676"/>
    </source>
</evidence>
<dbReference type="STRING" id="713585.THITH_06495"/>
<dbReference type="OrthoDB" id="9797795at2"/>
<reference evidence="4 5" key="1">
    <citation type="submission" date="2013-12" db="EMBL/GenBank/DDBJ databases">
        <authorList>
            <consortium name="DOE Joint Genome Institute"/>
            <person name="Muyzer G."/>
            <person name="Huntemann M."/>
            <person name="Han J."/>
            <person name="Chen A."/>
            <person name="Kyrpides N."/>
            <person name="Mavromatis K."/>
            <person name="Markowitz V."/>
            <person name="Palaniappan K."/>
            <person name="Ivanova N."/>
            <person name="Schaumberg A."/>
            <person name="Pati A."/>
            <person name="Liolios K."/>
            <person name="Nordberg H.P."/>
            <person name="Cantor M.N."/>
            <person name="Hua S.X."/>
            <person name="Woyke T."/>
        </authorList>
    </citation>
    <scope>NUCLEOTIDE SEQUENCE [LARGE SCALE GENOMIC DNA]</scope>
    <source>
        <strain evidence="4 5">ARh 1</strain>
    </source>
</reference>
<dbReference type="CDD" id="cd03789">
    <property type="entry name" value="GT9_LPS_heptosyltransferase"/>
    <property type="match status" value="1"/>
</dbReference>
<accession>W0DM51</accession>
<keyword evidence="1" id="KW-0328">Glycosyltransferase</keyword>
<dbReference type="SUPFAM" id="SSF53756">
    <property type="entry name" value="UDP-Glycosyltransferase/glycogen phosphorylase"/>
    <property type="match status" value="1"/>
</dbReference>
<dbReference type="PANTHER" id="PTHR30160">
    <property type="entry name" value="TETRAACYLDISACCHARIDE 4'-KINASE-RELATED"/>
    <property type="match status" value="1"/>
</dbReference>
<keyword evidence="2 4" id="KW-0808">Transferase</keyword>
<dbReference type="InterPro" id="IPR051199">
    <property type="entry name" value="LPS_LOS_Heptosyltrfase"/>
</dbReference>
<evidence type="ECO:0000313" key="5">
    <source>
        <dbReference type="Proteomes" id="UP000005289"/>
    </source>
</evidence>
<dbReference type="Proteomes" id="UP000005289">
    <property type="component" value="Chromosome"/>
</dbReference>
<keyword evidence="5" id="KW-1185">Reference proteome</keyword>
<gene>
    <name evidence="4" type="ORF">THITH_06495</name>
</gene>
<evidence type="ECO:0000313" key="4">
    <source>
        <dbReference type="EMBL" id="AHE97965.1"/>
    </source>
</evidence>
<name>W0DM51_9GAMM</name>
<dbReference type="PANTHER" id="PTHR30160:SF15">
    <property type="entry name" value="GLYCOSYLTRANSFERASE HI_0523-RELATED"/>
    <property type="match status" value="1"/>
</dbReference>
<feature type="region of interest" description="Disordered" evidence="3">
    <location>
        <begin position="318"/>
        <end position="337"/>
    </location>
</feature>
<dbReference type="AlphaFoldDB" id="W0DM51"/>
<evidence type="ECO:0000256" key="2">
    <source>
        <dbReference type="ARBA" id="ARBA00022679"/>
    </source>
</evidence>
<dbReference type="InterPro" id="IPR002201">
    <property type="entry name" value="Glyco_trans_9"/>
</dbReference>
<dbReference type="Pfam" id="PF01075">
    <property type="entry name" value="Glyco_transf_9"/>
    <property type="match status" value="1"/>
</dbReference>
<dbReference type="HOGENOM" id="CLU_038371_1_0_6"/>
<dbReference type="EMBL" id="CP007029">
    <property type="protein sequence ID" value="AHE97965.1"/>
    <property type="molecule type" value="Genomic_DNA"/>
</dbReference>
<dbReference type="RefSeq" id="WP_006748638.1">
    <property type="nucleotide sequence ID" value="NZ_CP007029.1"/>
</dbReference>
<sequence>MDTKTACQRLLVVRNDRLGDFMLAWPALALLRSSLPDTRIAVLVPAYTEPVARECPWIDDVLVDPGPNAGAGAGRALLAELRRRRFDAMLTLFSTARIGWLGLRSRIPLRLAPATKPAQFLYPLRVPQRRSRSLKPEYVYNEDLARALLGRLGAGVKPVAPPYWPLSPQERAAERSGLADRLRIPPERPWFFVHAGSGGSSNNLNVAQYAQLVHAVHSRLADEPAHDAPVWILTAGPGEEPRTRELAAMLLVRGRETVVYASQAGLARFARSLGAADLFLSGSTGPLHIAGCLDVPTVGFFPSKRSSTALRWRPCNSEGRTVGLEPPPGAGDTEMSRIDPDLAADRVADFWRRLRMER</sequence>
<proteinExistence type="predicted"/>
<evidence type="ECO:0000256" key="3">
    <source>
        <dbReference type="SAM" id="MobiDB-lite"/>
    </source>
</evidence>
<dbReference type="KEGG" id="tti:THITH_06495"/>
<dbReference type="GO" id="GO:0008713">
    <property type="term" value="F:ADP-heptose-lipopolysaccharide heptosyltransferase activity"/>
    <property type="evidence" value="ECO:0007669"/>
    <property type="project" value="TreeGrafter"/>
</dbReference>
<dbReference type="Gene3D" id="3.40.50.2000">
    <property type="entry name" value="Glycogen Phosphorylase B"/>
    <property type="match status" value="2"/>
</dbReference>
<dbReference type="GO" id="GO:0009244">
    <property type="term" value="P:lipopolysaccharide core region biosynthetic process"/>
    <property type="evidence" value="ECO:0007669"/>
    <property type="project" value="TreeGrafter"/>
</dbReference>
<protein>
    <submittedName>
        <fullName evidence="4">Glycosyl transferase</fullName>
    </submittedName>
</protein>
<dbReference type="GO" id="GO:0005829">
    <property type="term" value="C:cytosol"/>
    <property type="evidence" value="ECO:0007669"/>
    <property type="project" value="TreeGrafter"/>
</dbReference>
<organism evidence="4 5">
    <name type="scientific">Thioalkalivibrio paradoxus ARh 1</name>
    <dbReference type="NCBI Taxonomy" id="713585"/>
    <lineage>
        <taxon>Bacteria</taxon>
        <taxon>Pseudomonadati</taxon>
        <taxon>Pseudomonadota</taxon>
        <taxon>Gammaproteobacteria</taxon>
        <taxon>Chromatiales</taxon>
        <taxon>Ectothiorhodospiraceae</taxon>
        <taxon>Thioalkalivibrio</taxon>
    </lineage>
</organism>